<dbReference type="RefSeq" id="WP_192539092.1">
    <property type="nucleotide sequence ID" value="NZ_RRZB01000040.1"/>
</dbReference>
<dbReference type="PROSITE" id="PS51257">
    <property type="entry name" value="PROKAR_LIPOPROTEIN"/>
    <property type="match status" value="1"/>
</dbReference>
<dbReference type="EMBL" id="RRZB01000040">
    <property type="protein sequence ID" value="MBE0464614.1"/>
    <property type="molecule type" value="Genomic_DNA"/>
</dbReference>
<evidence type="ECO:0000259" key="4">
    <source>
        <dbReference type="Pfam" id="PF25967"/>
    </source>
</evidence>
<proteinExistence type="inferred from homology"/>
<feature type="signal peptide" evidence="3">
    <location>
        <begin position="1"/>
        <end position="18"/>
    </location>
</feature>
<dbReference type="InterPro" id="IPR058627">
    <property type="entry name" value="MdtA-like_C"/>
</dbReference>
<keyword evidence="6" id="KW-1185">Reference proteome</keyword>
<evidence type="ECO:0000256" key="3">
    <source>
        <dbReference type="SAM" id="SignalP"/>
    </source>
</evidence>
<evidence type="ECO:0000256" key="2">
    <source>
        <dbReference type="SAM" id="Coils"/>
    </source>
</evidence>
<dbReference type="PANTHER" id="PTHR30469">
    <property type="entry name" value="MULTIDRUG RESISTANCE PROTEIN MDTA"/>
    <property type="match status" value="1"/>
</dbReference>
<feature type="domain" description="Multidrug resistance protein MdtA-like C-terminal permuted SH3" evidence="4">
    <location>
        <begin position="276"/>
        <end position="334"/>
    </location>
</feature>
<dbReference type="Proteomes" id="UP001645038">
    <property type="component" value="Unassembled WGS sequence"/>
</dbReference>
<reference evidence="5 6" key="1">
    <citation type="submission" date="2020-07" db="EMBL/GenBank/DDBJ databases">
        <title>Halophilic bacteria isolated from french cheeses.</title>
        <authorList>
            <person name="Kothe C.I."/>
            <person name="Farah-Kraiem B."/>
            <person name="Renault P."/>
            <person name="Dridi B."/>
        </authorList>
    </citation>
    <scope>NUCLEOTIDE SEQUENCE [LARGE SCALE GENOMIC DNA]</scope>
    <source>
        <strain evidence="5 6">FME20</strain>
    </source>
</reference>
<protein>
    <submittedName>
        <fullName evidence="5">Efflux RND transporter periplasmic adaptor subunit</fullName>
    </submittedName>
</protein>
<evidence type="ECO:0000256" key="1">
    <source>
        <dbReference type="ARBA" id="ARBA00009477"/>
    </source>
</evidence>
<dbReference type="Gene3D" id="2.40.420.20">
    <property type="match status" value="1"/>
</dbReference>
<accession>A0ABR9G137</accession>
<evidence type="ECO:0000313" key="6">
    <source>
        <dbReference type="Proteomes" id="UP001645038"/>
    </source>
</evidence>
<comment type="similarity">
    <text evidence="1">Belongs to the membrane fusion protein (MFP) (TC 8.A.1) family.</text>
</comment>
<dbReference type="Gene3D" id="2.40.50.100">
    <property type="match status" value="1"/>
</dbReference>
<dbReference type="InterPro" id="IPR006143">
    <property type="entry name" value="RND_pump_MFP"/>
</dbReference>
<keyword evidence="2" id="KW-0175">Coiled coil</keyword>
<dbReference type="Gene3D" id="2.40.30.170">
    <property type="match status" value="1"/>
</dbReference>
<keyword evidence="3" id="KW-0732">Signal</keyword>
<evidence type="ECO:0000313" key="5">
    <source>
        <dbReference type="EMBL" id="MBE0464614.1"/>
    </source>
</evidence>
<dbReference type="SUPFAM" id="SSF111369">
    <property type="entry name" value="HlyD-like secretion proteins"/>
    <property type="match status" value="1"/>
</dbReference>
<comment type="caution">
    <text evidence="5">The sequence shown here is derived from an EMBL/GenBank/DDBJ whole genome shotgun (WGS) entry which is preliminary data.</text>
</comment>
<dbReference type="Gene3D" id="1.10.287.470">
    <property type="entry name" value="Helix hairpin bin"/>
    <property type="match status" value="1"/>
</dbReference>
<organism evidence="5 6">
    <name type="scientific">Halomonas colorata</name>
    <dbReference type="NCBI Taxonomy" id="2742615"/>
    <lineage>
        <taxon>Bacteria</taxon>
        <taxon>Pseudomonadati</taxon>
        <taxon>Pseudomonadota</taxon>
        <taxon>Gammaproteobacteria</taxon>
        <taxon>Oceanospirillales</taxon>
        <taxon>Halomonadaceae</taxon>
        <taxon>Halomonas</taxon>
    </lineage>
</organism>
<feature type="coiled-coil region" evidence="2">
    <location>
        <begin position="92"/>
        <end position="150"/>
    </location>
</feature>
<sequence length="351" mass="38400">MKPVFLGIFLLIAPLIMAGCGDDEERQERPAQVVKLVEASQQAVYPGRRFVGRVDARSTVNYAFQVGGRITEFPAVQGAVIPQGELIAQLDQTDYALQVRAAEAEYEQARRNLNRQRNLRAQGAVSQAALDAAIAEAERAETQLDSARQELAYTTLHAPFDALIARRLVEKYTTVPPNTEVVRIQDVSELRIRFNVPQALMQHLENGRHFSAEAEIATLPGQRIPLEYREHVTEPDDVAQTFEVAFAPAGNGIIALPGTTATVYIQPEAQIDSPLITLPSSALDNDAEGEFRVWVFDPDEGTVAPQRVNVGEMVDDQVMITAGLEAGSRVVATGVHLLRDGMQVKPLDAAL</sequence>
<feature type="chain" id="PRO_5045878761" evidence="3">
    <location>
        <begin position="19"/>
        <end position="351"/>
    </location>
</feature>
<gene>
    <name evidence="5" type="ORF">EI547_14310</name>
</gene>
<dbReference type="NCBIfam" id="TIGR01730">
    <property type="entry name" value="RND_mfp"/>
    <property type="match status" value="1"/>
</dbReference>
<dbReference type="PANTHER" id="PTHR30469:SF20">
    <property type="entry name" value="EFFLUX RND TRANSPORTER PERIPLASMIC ADAPTOR SUBUNIT"/>
    <property type="match status" value="1"/>
</dbReference>
<name>A0ABR9G137_9GAMM</name>
<dbReference type="Pfam" id="PF25967">
    <property type="entry name" value="RND-MFP_C"/>
    <property type="match status" value="1"/>
</dbReference>